<organism evidence="2 3">
    <name type="scientific">[Myrmecia] bisecta</name>
    <dbReference type="NCBI Taxonomy" id="41462"/>
    <lineage>
        <taxon>Eukaryota</taxon>
        <taxon>Viridiplantae</taxon>
        <taxon>Chlorophyta</taxon>
        <taxon>core chlorophytes</taxon>
        <taxon>Trebouxiophyceae</taxon>
        <taxon>Trebouxiales</taxon>
        <taxon>Trebouxiaceae</taxon>
        <taxon>Myrmecia</taxon>
    </lineage>
</organism>
<comment type="caution">
    <text evidence="2">The sequence shown here is derived from an EMBL/GenBank/DDBJ whole genome shotgun (WGS) entry which is preliminary data.</text>
</comment>
<evidence type="ECO:0000313" key="3">
    <source>
        <dbReference type="Proteomes" id="UP001489004"/>
    </source>
</evidence>
<feature type="compositionally biased region" description="Basic and acidic residues" evidence="1">
    <location>
        <begin position="1"/>
        <end position="10"/>
    </location>
</feature>
<dbReference type="AlphaFoldDB" id="A0AAW1R972"/>
<evidence type="ECO:0008006" key="4">
    <source>
        <dbReference type="Google" id="ProtNLM"/>
    </source>
</evidence>
<feature type="compositionally biased region" description="Low complexity" evidence="1">
    <location>
        <begin position="46"/>
        <end position="56"/>
    </location>
</feature>
<protein>
    <recommendedName>
        <fullName evidence="4">ADP-ribosylation factor-like protein 6-interacting protein 4</fullName>
    </recommendedName>
</protein>
<gene>
    <name evidence="2" type="ORF">WJX72_008964</name>
</gene>
<name>A0AAW1R972_9CHLO</name>
<keyword evidence="3" id="KW-1185">Reference proteome</keyword>
<sequence length="128" mass="14428">MGSGSKEPKGPKHKSKKSKHSKKDHRLKAKKKSHKADKRKRKERSTSASSRSASRSPQRRRPISPDRSGEPLAGWDRCTTIPSPKHRTICGGGRCSWYQDILGMLVHTNPDSARRLPKWKLTSQPGRP</sequence>
<feature type="region of interest" description="Disordered" evidence="1">
    <location>
        <begin position="1"/>
        <end position="86"/>
    </location>
</feature>
<proteinExistence type="predicted"/>
<evidence type="ECO:0000256" key="1">
    <source>
        <dbReference type="SAM" id="MobiDB-lite"/>
    </source>
</evidence>
<reference evidence="2 3" key="1">
    <citation type="journal article" date="2024" name="Nat. Commun.">
        <title>Phylogenomics reveals the evolutionary origins of lichenization in chlorophyte algae.</title>
        <authorList>
            <person name="Puginier C."/>
            <person name="Libourel C."/>
            <person name="Otte J."/>
            <person name="Skaloud P."/>
            <person name="Haon M."/>
            <person name="Grisel S."/>
            <person name="Petersen M."/>
            <person name="Berrin J.G."/>
            <person name="Delaux P.M."/>
            <person name="Dal Grande F."/>
            <person name="Keller J."/>
        </authorList>
    </citation>
    <scope>NUCLEOTIDE SEQUENCE [LARGE SCALE GENOMIC DNA]</scope>
    <source>
        <strain evidence="2 3">SAG 2043</strain>
    </source>
</reference>
<accession>A0AAW1R972</accession>
<evidence type="ECO:0000313" key="2">
    <source>
        <dbReference type="EMBL" id="KAK9829971.1"/>
    </source>
</evidence>
<feature type="compositionally biased region" description="Basic residues" evidence="1">
    <location>
        <begin position="11"/>
        <end position="43"/>
    </location>
</feature>
<dbReference type="EMBL" id="JALJOR010000001">
    <property type="protein sequence ID" value="KAK9829971.1"/>
    <property type="molecule type" value="Genomic_DNA"/>
</dbReference>
<dbReference type="Proteomes" id="UP001489004">
    <property type="component" value="Unassembled WGS sequence"/>
</dbReference>